<dbReference type="InterPro" id="IPR012312">
    <property type="entry name" value="Hemerythrin-like"/>
</dbReference>
<dbReference type="EMBL" id="JABTCG010000002">
    <property type="protein sequence ID" value="MBD0850145.1"/>
    <property type="molecule type" value="Genomic_DNA"/>
</dbReference>
<sequence>MKTPPIKRSKALIQVSRDHHHGLLLCWKIRTGFSKGIAVERIKRYTDWFFETHLVPHFNMEEKYIFPILGNKNDMVQKALSEHDQLIRLFTDAQEIENSLNTIEVALEHHIRFEERVLFKEIQKVATEKQLKTISELHNNVKFHDNIDDEFWK</sequence>
<dbReference type="RefSeq" id="WP_188313287.1">
    <property type="nucleotide sequence ID" value="NZ_JABTCG010000002.1"/>
</dbReference>
<organism evidence="2 3">
    <name type="scientific">Maribacter arenosus</name>
    <dbReference type="NCBI Taxonomy" id="1854708"/>
    <lineage>
        <taxon>Bacteria</taxon>
        <taxon>Pseudomonadati</taxon>
        <taxon>Bacteroidota</taxon>
        <taxon>Flavobacteriia</taxon>
        <taxon>Flavobacteriales</taxon>
        <taxon>Flavobacteriaceae</taxon>
        <taxon>Maribacter</taxon>
    </lineage>
</organism>
<name>A0ABR7V8Z2_9FLAO</name>
<dbReference type="Gene3D" id="1.20.120.520">
    <property type="entry name" value="nmb1532 protein domain like"/>
    <property type="match status" value="1"/>
</dbReference>
<evidence type="ECO:0000313" key="2">
    <source>
        <dbReference type="EMBL" id="MBD0850145.1"/>
    </source>
</evidence>
<gene>
    <name evidence="2" type="ORF">HPE63_05640</name>
</gene>
<protein>
    <submittedName>
        <fullName evidence="2">Hemerythrin domain-containing protein</fullName>
    </submittedName>
</protein>
<dbReference type="Proteomes" id="UP000598350">
    <property type="component" value="Unassembled WGS sequence"/>
</dbReference>
<dbReference type="Pfam" id="PF01814">
    <property type="entry name" value="Hemerythrin"/>
    <property type="match status" value="1"/>
</dbReference>
<evidence type="ECO:0000313" key="3">
    <source>
        <dbReference type="Proteomes" id="UP000598350"/>
    </source>
</evidence>
<comment type="caution">
    <text evidence="2">The sequence shown here is derived from an EMBL/GenBank/DDBJ whole genome shotgun (WGS) entry which is preliminary data.</text>
</comment>
<feature type="domain" description="Hemerythrin-like" evidence="1">
    <location>
        <begin position="39"/>
        <end position="121"/>
    </location>
</feature>
<proteinExistence type="predicted"/>
<accession>A0ABR7V8Z2</accession>
<reference evidence="2 3" key="1">
    <citation type="submission" date="2020-05" db="EMBL/GenBank/DDBJ databases">
        <title>The draft genome sequence of Maribacter arenosus CAU 1321.</title>
        <authorList>
            <person name="Mu L."/>
        </authorList>
    </citation>
    <scope>NUCLEOTIDE SEQUENCE [LARGE SCALE GENOMIC DNA]</scope>
    <source>
        <strain evidence="2 3">CAU 1321</strain>
    </source>
</reference>
<keyword evidence="3" id="KW-1185">Reference proteome</keyword>
<evidence type="ECO:0000259" key="1">
    <source>
        <dbReference type="Pfam" id="PF01814"/>
    </source>
</evidence>